<dbReference type="Proteomes" id="UP000238308">
    <property type="component" value="Unassembled WGS sequence"/>
</dbReference>
<gene>
    <name evidence="2" type="ORF">BCM14_0276</name>
</gene>
<evidence type="ECO:0000313" key="2">
    <source>
        <dbReference type="EMBL" id="PRZ00456.1"/>
    </source>
</evidence>
<dbReference type="RefSeq" id="WP_106226210.1">
    <property type="nucleotide sequence ID" value="NZ_PVTV01000004.1"/>
</dbReference>
<comment type="caution">
    <text evidence="2">The sequence shown here is derived from an EMBL/GenBank/DDBJ whole genome shotgun (WGS) entry which is preliminary data.</text>
</comment>
<protein>
    <submittedName>
        <fullName evidence="2">Uncharacterized protein</fullName>
    </submittedName>
</protein>
<keyword evidence="3" id="KW-1185">Reference proteome</keyword>
<feature type="transmembrane region" description="Helical" evidence="1">
    <location>
        <begin position="43"/>
        <end position="62"/>
    </location>
</feature>
<dbReference type="AlphaFoldDB" id="A0A2T0XNF0"/>
<keyword evidence="1" id="KW-0472">Membrane</keyword>
<accession>A0A2T0XNF0</accession>
<keyword evidence="1" id="KW-0812">Transmembrane</keyword>
<dbReference type="EMBL" id="PVTV01000004">
    <property type="protein sequence ID" value="PRZ00456.1"/>
    <property type="molecule type" value="Genomic_DNA"/>
</dbReference>
<name>A0A2T0XNF0_9BURK</name>
<keyword evidence="1" id="KW-1133">Transmembrane helix</keyword>
<evidence type="ECO:0000313" key="3">
    <source>
        <dbReference type="Proteomes" id="UP000238308"/>
    </source>
</evidence>
<organism evidence="2 3">
    <name type="scientific">Jezberella montanilacus</name>
    <dbReference type="NCBI Taxonomy" id="323426"/>
    <lineage>
        <taxon>Bacteria</taxon>
        <taxon>Pseudomonadati</taxon>
        <taxon>Pseudomonadota</taxon>
        <taxon>Betaproteobacteria</taxon>
        <taxon>Burkholderiales</taxon>
        <taxon>Alcaligenaceae</taxon>
        <taxon>Jezberella</taxon>
    </lineage>
</organism>
<dbReference type="OrthoDB" id="8939888at2"/>
<sequence>MDSRLTRIEALIPTLATREDLARLETRMETTIHREISTLTWRLLIFLVTFLPGVFAGVFYVARNVH</sequence>
<evidence type="ECO:0000256" key="1">
    <source>
        <dbReference type="SAM" id="Phobius"/>
    </source>
</evidence>
<proteinExistence type="predicted"/>
<reference evidence="2 3" key="1">
    <citation type="submission" date="2018-03" db="EMBL/GenBank/DDBJ databases">
        <title>Genomic Encyclopedia of Type Strains, Phase III (KMG-III): the genomes of soil and plant-associated and newly described type strains.</title>
        <authorList>
            <person name="Whitman W."/>
        </authorList>
    </citation>
    <scope>NUCLEOTIDE SEQUENCE [LARGE SCALE GENOMIC DNA]</scope>
    <source>
        <strain evidence="2 3">MWH-P2sevCIIIb</strain>
    </source>
</reference>